<evidence type="ECO:0000256" key="2">
    <source>
        <dbReference type="ARBA" id="ARBA00022527"/>
    </source>
</evidence>
<organism evidence="10 11">
    <name type="scientific">Protea cynaroides</name>
    <dbReference type="NCBI Taxonomy" id="273540"/>
    <lineage>
        <taxon>Eukaryota</taxon>
        <taxon>Viridiplantae</taxon>
        <taxon>Streptophyta</taxon>
        <taxon>Embryophyta</taxon>
        <taxon>Tracheophyta</taxon>
        <taxon>Spermatophyta</taxon>
        <taxon>Magnoliopsida</taxon>
        <taxon>Proteales</taxon>
        <taxon>Proteaceae</taxon>
        <taxon>Protea</taxon>
    </lineage>
</organism>
<evidence type="ECO:0000256" key="6">
    <source>
        <dbReference type="ARBA" id="ARBA00022840"/>
    </source>
</evidence>
<evidence type="ECO:0000256" key="9">
    <source>
        <dbReference type="PROSITE-ProRule" id="PRU10141"/>
    </source>
</evidence>
<dbReference type="InterPro" id="IPR051824">
    <property type="entry name" value="LRR_Rcpt-Like_S/T_Kinase"/>
</dbReference>
<evidence type="ECO:0000313" key="11">
    <source>
        <dbReference type="Proteomes" id="UP001141806"/>
    </source>
</evidence>
<dbReference type="InterPro" id="IPR011009">
    <property type="entry name" value="Kinase-like_dom_sf"/>
</dbReference>
<sequence>METAPLLVAYLNPQEKDLIPNASTATVRVGKRFSIKSMIKAALPKFMFRCAKGEHMSYENSPTFTMESEPREEYSIPNELQAELENDISLCGVEESAKFMSDECNLFFIMESEPRVEYLIPNELNDEYSIPIDLIATDNVGKRFRIAKIRAATMNFNASLMIGHGGFGRVYKGVIDDTLVVIKRSSLHSRQGLREFETEIEVVINTMLIE</sequence>
<dbReference type="AlphaFoldDB" id="A0A9Q0KST2"/>
<dbReference type="Proteomes" id="UP001141806">
    <property type="component" value="Unassembled WGS sequence"/>
</dbReference>
<dbReference type="EC" id="2.7.11.1" evidence="1"/>
<dbReference type="SUPFAM" id="SSF56112">
    <property type="entry name" value="Protein kinase-like (PK-like)"/>
    <property type="match status" value="1"/>
</dbReference>
<evidence type="ECO:0000256" key="1">
    <source>
        <dbReference type="ARBA" id="ARBA00012513"/>
    </source>
</evidence>
<gene>
    <name evidence="10" type="ORF">NE237_000797</name>
</gene>
<dbReference type="PANTHER" id="PTHR48006:SF102">
    <property type="entry name" value="LEUCINE-RICH REPEAT-CONTAINING PROTEIN DDB_G0281931-RELATED"/>
    <property type="match status" value="1"/>
</dbReference>
<proteinExistence type="predicted"/>
<dbReference type="GO" id="GO:0005524">
    <property type="term" value="F:ATP binding"/>
    <property type="evidence" value="ECO:0007669"/>
    <property type="project" value="UniProtKB-UniRule"/>
</dbReference>
<dbReference type="EMBL" id="JAMYWD010000003">
    <property type="protein sequence ID" value="KAJ4975691.1"/>
    <property type="molecule type" value="Genomic_DNA"/>
</dbReference>
<dbReference type="OrthoDB" id="4062651at2759"/>
<keyword evidence="5" id="KW-0418">Kinase</keyword>
<dbReference type="InterPro" id="IPR017441">
    <property type="entry name" value="Protein_kinase_ATP_BS"/>
</dbReference>
<keyword evidence="11" id="KW-1185">Reference proteome</keyword>
<evidence type="ECO:0000256" key="4">
    <source>
        <dbReference type="ARBA" id="ARBA00022741"/>
    </source>
</evidence>
<protein>
    <recommendedName>
        <fullName evidence="1">non-specific serine/threonine protein kinase</fullName>
        <ecNumber evidence="1">2.7.11.1</ecNumber>
    </recommendedName>
</protein>
<evidence type="ECO:0000313" key="10">
    <source>
        <dbReference type="EMBL" id="KAJ4975691.1"/>
    </source>
</evidence>
<accession>A0A9Q0KST2</accession>
<feature type="binding site" evidence="9">
    <location>
        <position position="183"/>
    </location>
    <ligand>
        <name>ATP</name>
        <dbReference type="ChEBI" id="CHEBI:30616"/>
    </ligand>
</feature>
<evidence type="ECO:0000256" key="7">
    <source>
        <dbReference type="ARBA" id="ARBA00047899"/>
    </source>
</evidence>
<dbReference type="GO" id="GO:0004674">
    <property type="term" value="F:protein serine/threonine kinase activity"/>
    <property type="evidence" value="ECO:0007669"/>
    <property type="project" value="UniProtKB-KW"/>
</dbReference>
<keyword evidence="3" id="KW-0808">Transferase</keyword>
<dbReference type="Gene3D" id="3.30.200.20">
    <property type="entry name" value="Phosphorylase Kinase, domain 1"/>
    <property type="match status" value="1"/>
</dbReference>
<keyword evidence="2" id="KW-0723">Serine/threonine-protein kinase</keyword>
<comment type="catalytic activity">
    <reaction evidence="7">
        <text>L-threonyl-[protein] + ATP = O-phospho-L-threonyl-[protein] + ADP + H(+)</text>
        <dbReference type="Rhea" id="RHEA:46608"/>
        <dbReference type="Rhea" id="RHEA-COMP:11060"/>
        <dbReference type="Rhea" id="RHEA-COMP:11605"/>
        <dbReference type="ChEBI" id="CHEBI:15378"/>
        <dbReference type="ChEBI" id="CHEBI:30013"/>
        <dbReference type="ChEBI" id="CHEBI:30616"/>
        <dbReference type="ChEBI" id="CHEBI:61977"/>
        <dbReference type="ChEBI" id="CHEBI:456216"/>
        <dbReference type="EC" id="2.7.11.1"/>
    </reaction>
</comment>
<evidence type="ECO:0000256" key="8">
    <source>
        <dbReference type="ARBA" id="ARBA00048679"/>
    </source>
</evidence>
<dbReference type="PROSITE" id="PS00107">
    <property type="entry name" value="PROTEIN_KINASE_ATP"/>
    <property type="match status" value="1"/>
</dbReference>
<reference evidence="10" key="1">
    <citation type="journal article" date="2023" name="Plant J.">
        <title>The genome of the king protea, Protea cynaroides.</title>
        <authorList>
            <person name="Chang J."/>
            <person name="Duong T.A."/>
            <person name="Schoeman C."/>
            <person name="Ma X."/>
            <person name="Roodt D."/>
            <person name="Barker N."/>
            <person name="Li Z."/>
            <person name="Van de Peer Y."/>
            <person name="Mizrachi E."/>
        </authorList>
    </citation>
    <scope>NUCLEOTIDE SEQUENCE</scope>
    <source>
        <tissue evidence="10">Young leaves</tissue>
    </source>
</reference>
<evidence type="ECO:0000256" key="3">
    <source>
        <dbReference type="ARBA" id="ARBA00022679"/>
    </source>
</evidence>
<dbReference type="PANTHER" id="PTHR48006">
    <property type="entry name" value="LEUCINE-RICH REPEAT-CONTAINING PROTEIN DDB_G0281931-RELATED"/>
    <property type="match status" value="1"/>
</dbReference>
<evidence type="ECO:0000256" key="5">
    <source>
        <dbReference type="ARBA" id="ARBA00022777"/>
    </source>
</evidence>
<keyword evidence="4 9" id="KW-0547">Nucleotide-binding</keyword>
<comment type="caution">
    <text evidence="10">The sequence shown here is derived from an EMBL/GenBank/DDBJ whole genome shotgun (WGS) entry which is preliminary data.</text>
</comment>
<name>A0A9Q0KST2_9MAGN</name>
<keyword evidence="6 9" id="KW-0067">ATP-binding</keyword>
<comment type="catalytic activity">
    <reaction evidence="8">
        <text>L-seryl-[protein] + ATP = O-phospho-L-seryl-[protein] + ADP + H(+)</text>
        <dbReference type="Rhea" id="RHEA:17989"/>
        <dbReference type="Rhea" id="RHEA-COMP:9863"/>
        <dbReference type="Rhea" id="RHEA-COMP:11604"/>
        <dbReference type="ChEBI" id="CHEBI:15378"/>
        <dbReference type="ChEBI" id="CHEBI:29999"/>
        <dbReference type="ChEBI" id="CHEBI:30616"/>
        <dbReference type="ChEBI" id="CHEBI:83421"/>
        <dbReference type="ChEBI" id="CHEBI:456216"/>
        <dbReference type="EC" id="2.7.11.1"/>
    </reaction>
</comment>